<evidence type="ECO:0000256" key="2">
    <source>
        <dbReference type="SAM" id="Coils"/>
    </source>
</evidence>
<feature type="coiled-coil region" evidence="2">
    <location>
        <begin position="54"/>
        <end position="135"/>
    </location>
</feature>
<evidence type="ECO:0000313" key="3">
    <source>
        <dbReference type="EMBL" id="SCZ68529.1"/>
    </source>
</evidence>
<dbReference type="AlphaFoldDB" id="A0A1G5R5F0"/>
<evidence type="ECO:0000313" key="4">
    <source>
        <dbReference type="Proteomes" id="UP000198767"/>
    </source>
</evidence>
<dbReference type="InterPro" id="IPR007157">
    <property type="entry name" value="PspA_VIPP1"/>
</dbReference>
<gene>
    <name evidence="3" type="ORF">SAMN04488118_10810</name>
</gene>
<protein>
    <submittedName>
        <fullName evidence="3">Phage shock protein A (PspA) family protein</fullName>
    </submittedName>
</protein>
<dbReference type="EMBL" id="FMWG01000008">
    <property type="protein sequence ID" value="SCZ68529.1"/>
    <property type="molecule type" value="Genomic_DNA"/>
</dbReference>
<dbReference type="PANTHER" id="PTHR31088:SF9">
    <property type="entry name" value="PHAGE SHOCK PROTEIN A"/>
    <property type="match status" value="1"/>
</dbReference>
<name>A0A1G5R5F0_9RHOB</name>
<dbReference type="RefSeq" id="WP_090219568.1">
    <property type="nucleotide sequence ID" value="NZ_FMWG01000008.1"/>
</dbReference>
<dbReference type="PANTHER" id="PTHR31088">
    <property type="entry name" value="MEMBRANE-ASSOCIATED PROTEIN VIPP1, CHLOROPLASTIC"/>
    <property type="match status" value="1"/>
</dbReference>
<proteinExistence type="inferred from homology"/>
<evidence type="ECO:0000256" key="1">
    <source>
        <dbReference type="ARBA" id="ARBA00043985"/>
    </source>
</evidence>
<keyword evidence="2" id="KW-0175">Coiled coil</keyword>
<dbReference type="STRING" id="1156985.SAMN04488118_10810"/>
<sequence length="228" mass="24690">MFKMMTTLIRGRSHDMAEAITDANALPILQQQLRDAANGLAQSKRAVAVVMAHAKREKQSAANVERQLADLEDRALDALQKDREDLAMEAASAIAELEAERGACEIAIAQYEGEISKLREQVTLAERRLRALQRGKQIADAAQRTQKLRGTMPDGVLTSLREAENTLERLQARQFHSEEVETALADLNASSSAEATSARLAAAGCGAPLRSEAADVLARLRSKTTASA</sequence>
<comment type="similarity">
    <text evidence="1">Belongs to the PspA/Vipp/IM30 family.</text>
</comment>
<accession>A0A1G5R5F0</accession>
<dbReference type="OrthoDB" id="7999550at2"/>
<dbReference type="Pfam" id="PF04012">
    <property type="entry name" value="PspA_IM30"/>
    <property type="match status" value="1"/>
</dbReference>
<reference evidence="3 4" key="1">
    <citation type="submission" date="2016-10" db="EMBL/GenBank/DDBJ databases">
        <authorList>
            <person name="de Groot N.N."/>
        </authorList>
    </citation>
    <scope>NUCLEOTIDE SEQUENCE [LARGE SCALE GENOMIC DNA]</scope>
    <source>
        <strain evidence="3 4">U95</strain>
    </source>
</reference>
<dbReference type="Proteomes" id="UP000198767">
    <property type="component" value="Unassembled WGS sequence"/>
</dbReference>
<keyword evidence="4" id="KW-1185">Reference proteome</keyword>
<organism evidence="3 4">
    <name type="scientific">Epibacterium ulvae</name>
    <dbReference type="NCBI Taxonomy" id="1156985"/>
    <lineage>
        <taxon>Bacteria</taxon>
        <taxon>Pseudomonadati</taxon>
        <taxon>Pseudomonadota</taxon>
        <taxon>Alphaproteobacteria</taxon>
        <taxon>Rhodobacterales</taxon>
        <taxon>Roseobacteraceae</taxon>
        <taxon>Epibacterium</taxon>
    </lineage>
</organism>